<gene>
    <name evidence="1" type="ORF">O6H91_08G112100</name>
</gene>
<sequence>MASYTCNINSTGFVNVPSRGSSFSDIQPFSAKCKPSMRYSGMQIKRRPLLVRNTILSDVSRSRTSTQEVEFKPALTEIIQELPRRRLEGLVETVRKMLRSMGDGDISISAYDTAWVAIVPSLDDGSEGPQFPKCVEWIINNQLHDGSWGDPHLFLAFDRICSTLACVVALSTWKVGRSNVEKGVRFIHSGMQLLEVADITLMPIGFEIVFPTMLEKAQRLNIDIPYNAPIVKRIVALKEKKLKRISVDKLHETPTTLLHSLEGLSHYVDWKKILRLQSKNGSFLNSPASTACVLMHTRDRRCQEYLTSILQKFGNAVPNVYPVDLFERLWVVDRLERLGISRYFKQEIKDALDYVYRYWTPNGIGWGRETSVQDVDDTAMAFRLLRLHGYDVSADVFSHFEKDGEFFAFYGQVGQATTGMFQLYRASQLQFPEEIILEEAKLFTRKFLERSRNTNTLFDKWVIAKDLVGEVKFALDFPWCATLQRIESRKYIQLYGTNDPWIGKSVYRMHMISNHMLLNLAKADSNVCQSNFQKELQQIYSWNEEMQLSKLEFSRQKALECYFTVAATAFEPQMACMRSVWTRCCVLSTVIDDLFDVGASLDDLKEFVAAVKSWNLSAIDNLSKDMKIVFLALYNTTDDIIQEGRRYQGSDIGSHLHEIWIRLVESYLKEAEWTQSGQQPTIQEYTNVSQISIALEPIVLTSAYFVGELLTDEIVAHPDYRRVMQLLSHCGRLLNDIQGYRRESRQGKPNSISIYMREYQITEEEAIYKAQNEIDHTRKQLVSEILRPTKVPRACKELHLNMAKVLHFMYAETDGFSSSTAMKKHVTSILFDPVE</sequence>
<protein>
    <submittedName>
        <fullName evidence="1">Uncharacterized protein</fullName>
    </submittedName>
</protein>
<dbReference type="Proteomes" id="UP001162992">
    <property type="component" value="Chromosome 8"/>
</dbReference>
<proteinExistence type="predicted"/>
<evidence type="ECO:0000313" key="1">
    <source>
        <dbReference type="EMBL" id="KAJ7547980.1"/>
    </source>
</evidence>
<name>A0ACC2D0X8_DIPCM</name>
<accession>A0ACC2D0X8</accession>
<reference evidence="2" key="1">
    <citation type="journal article" date="2024" name="Proc. Natl. Acad. Sci. U.S.A.">
        <title>Extraordinary preservation of gene collinearity over three hundred million years revealed in homosporous lycophytes.</title>
        <authorList>
            <person name="Li C."/>
            <person name="Wickell D."/>
            <person name="Kuo L.Y."/>
            <person name="Chen X."/>
            <person name="Nie B."/>
            <person name="Liao X."/>
            <person name="Peng D."/>
            <person name="Ji J."/>
            <person name="Jenkins J."/>
            <person name="Williams M."/>
            <person name="Shu S."/>
            <person name="Plott C."/>
            <person name="Barry K."/>
            <person name="Rajasekar S."/>
            <person name="Grimwood J."/>
            <person name="Han X."/>
            <person name="Sun S."/>
            <person name="Hou Z."/>
            <person name="He W."/>
            <person name="Dai G."/>
            <person name="Sun C."/>
            <person name="Schmutz J."/>
            <person name="Leebens-Mack J.H."/>
            <person name="Li F.W."/>
            <person name="Wang L."/>
        </authorList>
    </citation>
    <scope>NUCLEOTIDE SEQUENCE [LARGE SCALE GENOMIC DNA]</scope>
    <source>
        <strain evidence="2">cv. PW_Plant_1</strain>
    </source>
</reference>
<keyword evidence="2" id="KW-1185">Reference proteome</keyword>
<evidence type="ECO:0000313" key="2">
    <source>
        <dbReference type="Proteomes" id="UP001162992"/>
    </source>
</evidence>
<organism evidence="1 2">
    <name type="scientific">Diphasiastrum complanatum</name>
    <name type="common">Issler's clubmoss</name>
    <name type="synonym">Lycopodium complanatum</name>
    <dbReference type="NCBI Taxonomy" id="34168"/>
    <lineage>
        <taxon>Eukaryota</taxon>
        <taxon>Viridiplantae</taxon>
        <taxon>Streptophyta</taxon>
        <taxon>Embryophyta</taxon>
        <taxon>Tracheophyta</taxon>
        <taxon>Lycopodiopsida</taxon>
        <taxon>Lycopodiales</taxon>
        <taxon>Lycopodiaceae</taxon>
        <taxon>Lycopodioideae</taxon>
        <taxon>Diphasiastrum</taxon>
    </lineage>
</organism>
<dbReference type="EMBL" id="CM055099">
    <property type="protein sequence ID" value="KAJ7547980.1"/>
    <property type="molecule type" value="Genomic_DNA"/>
</dbReference>
<comment type="caution">
    <text evidence="1">The sequence shown here is derived from an EMBL/GenBank/DDBJ whole genome shotgun (WGS) entry which is preliminary data.</text>
</comment>